<organism evidence="6 7">
    <name type="scientific">Cavenderia fasciculata</name>
    <name type="common">Slime mold</name>
    <name type="synonym">Dictyostelium fasciculatum</name>
    <dbReference type="NCBI Taxonomy" id="261658"/>
    <lineage>
        <taxon>Eukaryota</taxon>
        <taxon>Amoebozoa</taxon>
        <taxon>Evosea</taxon>
        <taxon>Eumycetozoa</taxon>
        <taxon>Dictyostelia</taxon>
        <taxon>Acytosteliales</taxon>
        <taxon>Cavenderiaceae</taxon>
        <taxon>Cavenderia</taxon>
    </lineage>
</organism>
<proteinExistence type="inferred from homology"/>
<dbReference type="Pfam" id="PF13432">
    <property type="entry name" value="TPR_16"/>
    <property type="match status" value="1"/>
</dbReference>
<reference evidence="7" key="1">
    <citation type="journal article" date="2011" name="Genome Res.">
        <title>Phylogeny-wide analysis of social amoeba genomes highlights ancient origins for complex intercellular communication.</title>
        <authorList>
            <person name="Heidel A.J."/>
            <person name="Lawal H.M."/>
            <person name="Felder M."/>
            <person name="Schilde C."/>
            <person name="Helps N.R."/>
            <person name="Tunggal B."/>
            <person name="Rivero F."/>
            <person name="John U."/>
            <person name="Schleicher M."/>
            <person name="Eichinger L."/>
            <person name="Platzer M."/>
            <person name="Noegel A.A."/>
            <person name="Schaap P."/>
            <person name="Gloeckner G."/>
        </authorList>
    </citation>
    <scope>NUCLEOTIDE SEQUENCE [LARGE SCALE GENOMIC DNA]</scope>
    <source>
        <strain evidence="7">SH3</strain>
    </source>
</reference>
<dbReference type="PROSITE" id="PS50005">
    <property type="entry name" value="TPR"/>
    <property type="match status" value="2"/>
</dbReference>
<dbReference type="AlphaFoldDB" id="F4PZN4"/>
<gene>
    <name evidence="6" type="primary">sgtA</name>
    <name evidence="6" type="ORF">DFA_02537</name>
</gene>
<keyword evidence="2" id="KW-0677">Repeat</keyword>
<dbReference type="InterPro" id="IPR011990">
    <property type="entry name" value="TPR-like_helical_dom_sf"/>
</dbReference>
<comment type="similarity">
    <text evidence="1">Belongs to the SGT family.</text>
</comment>
<dbReference type="GeneID" id="14870847"/>
<dbReference type="STRING" id="1054147.F4PZN4"/>
<evidence type="ECO:0000313" key="6">
    <source>
        <dbReference type="EMBL" id="EGG18798.1"/>
    </source>
</evidence>
<evidence type="ECO:0000256" key="4">
    <source>
        <dbReference type="PROSITE-ProRule" id="PRU00339"/>
    </source>
</evidence>
<dbReference type="PANTHER" id="PTHR45831">
    <property type="entry name" value="LD24721P"/>
    <property type="match status" value="1"/>
</dbReference>
<evidence type="ECO:0000313" key="7">
    <source>
        <dbReference type="Proteomes" id="UP000007797"/>
    </source>
</evidence>
<dbReference type="OMA" id="QMATRMM"/>
<dbReference type="KEGG" id="dfa:DFA_02537"/>
<feature type="repeat" description="TPR" evidence="4">
    <location>
        <begin position="205"/>
        <end position="238"/>
    </location>
</feature>
<dbReference type="RefSeq" id="XP_004357260.1">
    <property type="nucleotide sequence ID" value="XM_004357204.1"/>
</dbReference>
<dbReference type="GO" id="GO:0016020">
    <property type="term" value="C:membrane"/>
    <property type="evidence" value="ECO:0007669"/>
    <property type="project" value="TreeGrafter"/>
</dbReference>
<dbReference type="GO" id="GO:0072380">
    <property type="term" value="C:TRC complex"/>
    <property type="evidence" value="ECO:0007669"/>
    <property type="project" value="TreeGrafter"/>
</dbReference>
<accession>F4PZN4</accession>
<protein>
    <submittedName>
        <fullName evidence="6">Tetratricopeptide-like helical domain-containing protein</fullName>
    </submittedName>
</protein>
<feature type="repeat" description="TPR" evidence="4">
    <location>
        <begin position="137"/>
        <end position="170"/>
    </location>
</feature>
<evidence type="ECO:0000256" key="1">
    <source>
        <dbReference type="ARBA" id="ARBA00008175"/>
    </source>
</evidence>
<evidence type="ECO:0000256" key="3">
    <source>
        <dbReference type="ARBA" id="ARBA00022803"/>
    </source>
</evidence>
<dbReference type="OrthoDB" id="2335338at2759"/>
<dbReference type="PANTHER" id="PTHR45831:SF2">
    <property type="entry name" value="LD24721P"/>
    <property type="match status" value="1"/>
</dbReference>
<keyword evidence="7" id="KW-1185">Reference proteome</keyword>
<dbReference type="Proteomes" id="UP000007797">
    <property type="component" value="Unassembled WGS sequence"/>
</dbReference>
<dbReference type="InterPro" id="IPR032374">
    <property type="entry name" value="SGTA_dimer"/>
</dbReference>
<feature type="domain" description="SGTA homodimerisation" evidence="5">
    <location>
        <begin position="3"/>
        <end position="60"/>
    </location>
</feature>
<dbReference type="InterPro" id="IPR019734">
    <property type="entry name" value="TPR_rpt"/>
</dbReference>
<dbReference type="Pfam" id="PF00515">
    <property type="entry name" value="TPR_1"/>
    <property type="match status" value="1"/>
</dbReference>
<dbReference type="GO" id="GO:0060090">
    <property type="term" value="F:molecular adaptor activity"/>
    <property type="evidence" value="ECO:0007669"/>
    <property type="project" value="TreeGrafter"/>
</dbReference>
<dbReference type="GO" id="GO:0006620">
    <property type="term" value="P:post-translational protein targeting to endoplasmic reticulum membrane"/>
    <property type="evidence" value="ECO:0007669"/>
    <property type="project" value="TreeGrafter"/>
</dbReference>
<sequence length="330" mass="36143">MDRKRLAVSILQFLKSTLPSLSEDSAESLSVSIDCIRDAFGVDESDVQLQSSQSLQEIFNAHAAPATTSTTSTSSLPDLLKEIMSDIPDQLHPSFKSYIDILQSKNAFADPSQIETVLKFSKEKFVESKMTEIKAIAEAIKVEGNTKLSAQDFQGAVEAYTKAIKYDGSNAIYYANRSSAFTNLKMFDNAVQDANEAIKRNPSYGKAYFRLGSALFSLGQNQESVDAFRKSIELEPNNEVYKASLQQAESKLGSVGSVSSPPAGGMPDLGGMDLGNLSGLLSNPMMQNMAKNLMSNPQMQQMMQNGNLEDMAQNMMKNPEFMNMFGSMMD</sequence>
<dbReference type="InterPro" id="IPR047150">
    <property type="entry name" value="SGT"/>
</dbReference>
<dbReference type="SMART" id="SM00028">
    <property type="entry name" value="TPR"/>
    <property type="match status" value="3"/>
</dbReference>
<dbReference type="PROSITE" id="PS50293">
    <property type="entry name" value="TPR_REGION"/>
    <property type="match status" value="1"/>
</dbReference>
<dbReference type="Gene3D" id="1.20.5.420">
    <property type="entry name" value="Immunoglobulin FC, subunit C"/>
    <property type="match status" value="1"/>
</dbReference>
<dbReference type="SUPFAM" id="SSF48452">
    <property type="entry name" value="TPR-like"/>
    <property type="match status" value="1"/>
</dbReference>
<evidence type="ECO:0000259" key="5">
    <source>
        <dbReference type="Pfam" id="PF16546"/>
    </source>
</evidence>
<name>F4PZN4_CACFS</name>
<dbReference type="EMBL" id="GL883017">
    <property type="protein sequence ID" value="EGG18798.1"/>
    <property type="molecule type" value="Genomic_DNA"/>
</dbReference>
<dbReference type="Pfam" id="PF16546">
    <property type="entry name" value="SGTA_dimer"/>
    <property type="match status" value="1"/>
</dbReference>
<dbReference type="Gene3D" id="1.25.40.10">
    <property type="entry name" value="Tetratricopeptide repeat domain"/>
    <property type="match status" value="1"/>
</dbReference>
<keyword evidence="3 4" id="KW-0802">TPR repeat</keyword>
<evidence type="ECO:0000256" key="2">
    <source>
        <dbReference type="ARBA" id="ARBA00022737"/>
    </source>
</evidence>